<dbReference type="PANTHER" id="PTHR12147">
    <property type="entry name" value="METALLOPEPTIDASE M28 FAMILY MEMBER"/>
    <property type="match status" value="1"/>
</dbReference>
<evidence type="ECO:0000313" key="3">
    <source>
        <dbReference type="Proteomes" id="UP001302316"/>
    </source>
</evidence>
<proteinExistence type="predicted"/>
<dbReference type="PANTHER" id="PTHR12147:SF26">
    <property type="entry name" value="PEPTIDASE M28 DOMAIN-CONTAINING PROTEIN"/>
    <property type="match status" value="1"/>
</dbReference>
<dbReference type="InterPro" id="IPR007484">
    <property type="entry name" value="Peptidase_M28"/>
</dbReference>
<dbReference type="GO" id="GO:0006508">
    <property type="term" value="P:proteolysis"/>
    <property type="evidence" value="ECO:0007669"/>
    <property type="project" value="InterPro"/>
</dbReference>
<accession>A0AAP6JGH8</accession>
<dbReference type="RefSeq" id="WP_346051399.1">
    <property type="nucleotide sequence ID" value="NZ_JAYGII010000013.1"/>
</dbReference>
<gene>
    <name evidence="2" type="ORF">VCB98_07700</name>
</gene>
<dbReference type="GO" id="GO:0008235">
    <property type="term" value="F:metalloexopeptidase activity"/>
    <property type="evidence" value="ECO:0007669"/>
    <property type="project" value="InterPro"/>
</dbReference>
<keyword evidence="3" id="KW-1185">Reference proteome</keyword>
<dbReference type="SUPFAM" id="SSF53187">
    <property type="entry name" value="Zn-dependent exopeptidases"/>
    <property type="match status" value="1"/>
</dbReference>
<dbReference type="Pfam" id="PF04389">
    <property type="entry name" value="Peptidase_M28"/>
    <property type="match status" value="1"/>
</dbReference>
<protein>
    <submittedName>
        <fullName evidence="2">M28 family peptidase</fullName>
    </submittedName>
</protein>
<dbReference type="EMBL" id="JAYGII010000013">
    <property type="protein sequence ID" value="MEA5445699.1"/>
    <property type="molecule type" value="Genomic_DNA"/>
</dbReference>
<evidence type="ECO:0000313" key="2">
    <source>
        <dbReference type="EMBL" id="MEA5445699.1"/>
    </source>
</evidence>
<name>A0AAP6JGH8_9GAMM</name>
<reference evidence="2 3" key="1">
    <citation type="submission" date="2023-12" db="EMBL/GenBank/DDBJ databases">
        <title>Whole-genome sequencing of halo(alkali)philic microorganisms from hypersaline lakes.</title>
        <authorList>
            <person name="Sorokin D.Y."/>
            <person name="Merkel A.Y."/>
            <person name="Messina E."/>
            <person name="Yakimov M."/>
        </authorList>
    </citation>
    <scope>NUCLEOTIDE SEQUENCE [LARGE SCALE GENOMIC DNA]</scope>
    <source>
        <strain evidence="2 3">AB-CW1</strain>
    </source>
</reference>
<dbReference type="Gene3D" id="3.40.630.10">
    <property type="entry name" value="Zn peptidases"/>
    <property type="match status" value="1"/>
</dbReference>
<evidence type="ECO:0000259" key="1">
    <source>
        <dbReference type="Pfam" id="PF04389"/>
    </source>
</evidence>
<feature type="domain" description="Peptidase M28" evidence="1">
    <location>
        <begin position="114"/>
        <end position="328"/>
    </location>
</feature>
<dbReference type="Proteomes" id="UP001302316">
    <property type="component" value="Unassembled WGS sequence"/>
</dbReference>
<dbReference type="InterPro" id="IPR045175">
    <property type="entry name" value="M28_fam"/>
</dbReference>
<organism evidence="2 3">
    <name type="scientific">Natronospira elongata</name>
    <dbReference type="NCBI Taxonomy" id="3110268"/>
    <lineage>
        <taxon>Bacteria</taxon>
        <taxon>Pseudomonadati</taxon>
        <taxon>Pseudomonadota</taxon>
        <taxon>Gammaproteobacteria</taxon>
        <taxon>Natronospirales</taxon>
        <taxon>Natronospiraceae</taxon>
        <taxon>Natronospira</taxon>
    </lineage>
</organism>
<dbReference type="AlphaFoldDB" id="A0AAP6JGH8"/>
<sequence>MRLSTGIRITLWASLLLLAIVSLRWMTAMPGSSASDSLPAASELELTLAQELEADVRALAEEIGERNMHRPGTLEQAADWLEERLQAIGHEPRRQRYELSGAGMARYAGETADNLVVEIPGESRPDEIVVVGAHYDTVPGSPGANDNASAVAVLLALAEYFHDKPQVRTLRFVAFVNEEPPFYMTSDMGSHAHARQSREAGDNIVAMMSMDGLGFFSDQPGSQHYPAPGIGLAYPDTASFIGFVTRMRDRRLLRKALGAFREAASIPSEGAAMPGFIRGVGWSDHWSFWQQGYPAFLVTDTLPFRDPHYHRSTDTPDRLDYERMARVTVGLKAVVRTLAE</sequence>
<comment type="caution">
    <text evidence="2">The sequence shown here is derived from an EMBL/GenBank/DDBJ whole genome shotgun (WGS) entry which is preliminary data.</text>
</comment>